<accession>F9WRE4</accession>
<evidence type="ECO:0000256" key="1">
    <source>
        <dbReference type="SAM" id="MobiDB-lite"/>
    </source>
</evidence>
<evidence type="ECO:0000313" key="3">
    <source>
        <dbReference type="EMBL" id="CCD20128.1"/>
    </source>
</evidence>
<reference evidence="3 4" key="1">
    <citation type="journal article" date="2012" name="Proc. Natl. Acad. Sci. U.S.A.">
        <title>Antigenic diversity is generated by distinct evolutionary mechanisms in African trypanosome species.</title>
        <authorList>
            <person name="Jackson A.P."/>
            <person name="Berry A."/>
            <person name="Aslett M."/>
            <person name="Allison H.C."/>
            <person name="Burton P."/>
            <person name="Vavrova-Anderson J."/>
            <person name="Brown R."/>
            <person name="Browne H."/>
            <person name="Corton N."/>
            <person name="Hauser H."/>
            <person name="Gamble J."/>
            <person name="Gilderthorp R."/>
            <person name="Marcello L."/>
            <person name="McQuillan J."/>
            <person name="Otto T.D."/>
            <person name="Quail M.A."/>
            <person name="Sanders M.J."/>
            <person name="van Tonder A."/>
            <person name="Ginger M.L."/>
            <person name="Field M.C."/>
            <person name="Barry J.D."/>
            <person name="Hertz-Fowler C."/>
            <person name="Berriman M."/>
        </authorList>
    </citation>
    <scope>NUCLEOTIDE SEQUENCE</scope>
    <source>
        <strain evidence="3 4">Y486</strain>
    </source>
</reference>
<name>F9WRE4_TRYVY</name>
<organism evidence="3 4">
    <name type="scientific">Trypanosoma vivax (strain Y486)</name>
    <dbReference type="NCBI Taxonomy" id="1055687"/>
    <lineage>
        <taxon>Eukaryota</taxon>
        <taxon>Discoba</taxon>
        <taxon>Euglenozoa</taxon>
        <taxon>Kinetoplastea</taxon>
        <taxon>Metakinetoplastina</taxon>
        <taxon>Trypanosomatida</taxon>
        <taxon>Trypanosomatidae</taxon>
        <taxon>Trypanosoma</taxon>
        <taxon>Duttonella</taxon>
    </lineage>
</organism>
<evidence type="ECO:0000313" key="4">
    <source>
        <dbReference type="Proteomes" id="UP000009027"/>
    </source>
</evidence>
<proteinExistence type="predicted"/>
<dbReference type="EMBL" id="CAEX01004898">
    <property type="protein sequence ID" value="CCD20128.1"/>
    <property type="molecule type" value="Genomic_DNA"/>
</dbReference>
<sequence length="313" mass="33688">MGLLGLILAVGLCAALGKIPTLSSGERRRVYSRKSFSLKGCNSTDPGAQPSGINVVCPTDEATPQTIFECNENGNARTNCLIEGSGTFSFANCRARKIIRTDRALVAHKLPIENLELRLHGEGSSKHQMFLLNSSAPLVGCEFMLDEAEAINNSQGGSAGDKNQSAPRESTRGENPHRSPQSDAVWRPSLEGGFPSLKKHERRDATPENAGQTYERQVHAEGSDESRANIEHKPLTPNPWGAGDGPAPASQHQPWSDQTTDAQNSEERFLPNNSSGACRSLKLKIASLIFAIEIICFSLVAPVCARTKQAVSS</sequence>
<feature type="compositionally biased region" description="Polar residues" evidence="1">
    <location>
        <begin position="152"/>
        <end position="168"/>
    </location>
</feature>
<feature type="signal peptide" evidence="2">
    <location>
        <begin position="1"/>
        <end position="17"/>
    </location>
</feature>
<keyword evidence="4" id="KW-1185">Reference proteome</keyword>
<dbReference type="Proteomes" id="UP000009027">
    <property type="component" value="Unassembled WGS sequence"/>
</dbReference>
<feature type="compositionally biased region" description="Polar residues" evidence="1">
    <location>
        <begin position="250"/>
        <end position="263"/>
    </location>
</feature>
<feature type="region of interest" description="Disordered" evidence="1">
    <location>
        <begin position="152"/>
        <end position="272"/>
    </location>
</feature>
<keyword evidence="2" id="KW-0732">Signal</keyword>
<protein>
    <submittedName>
        <fullName evidence="3">Uncharacterized protein</fullName>
    </submittedName>
</protein>
<dbReference type="VEuPathDB" id="TriTrypDB:TvY486_0028950"/>
<gene>
    <name evidence="3" type="ORF">TvY486_0028950</name>
</gene>
<dbReference type="AlphaFoldDB" id="F9WRE4"/>
<feature type="chain" id="PRO_5003395288" evidence="2">
    <location>
        <begin position="18"/>
        <end position="313"/>
    </location>
</feature>
<evidence type="ECO:0000256" key="2">
    <source>
        <dbReference type="SAM" id="SignalP"/>
    </source>
</evidence>
<feature type="compositionally biased region" description="Basic and acidic residues" evidence="1">
    <location>
        <begin position="216"/>
        <end position="234"/>
    </location>
</feature>